<evidence type="ECO:0000313" key="3">
    <source>
        <dbReference type="EMBL" id="MCV2891398.1"/>
    </source>
</evidence>
<name>A0ABT3ART4_9RHOB</name>
<dbReference type="EMBL" id="JAOWLB010000042">
    <property type="protein sequence ID" value="MCV2891398.1"/>
    <property type="molecule type" value="Genomic_DNA"/>
</dbReference>
<dbReference type="Pfam" id="PF00656">
    <property type="entry name" value="Peptidase_C14"/>
    <property type="match status" value="1"/>
</dbReference>
<protein>
    <submittedName>
        <fullName evidence="3">Caspase family protein</fullName>
    </submittedName>
</protein>
<feature type="domain" description="Peptidase C14 caspase" evidence="2">
    <location>
        <begin position="20"/>
        <end position="123"/>
    </location>
</feature>
<accession>A0ABT3ART4</accession>
<comment type="caution">
    <text evidence="3">The sequence shown here is derived from an EMBL/GenBank/DDBJ whole genome shotgun (WGS) entry which is preliminary data.</text>
</comment>
<feature type="region of interest" description="Disordered" evidence="1">
    <location>
        <begin position="238"/>
        <end position="263"/>
    </location>
</feature>
<dbReference type="PANTHER" id="PTHR22576">
    <property type="entry name" value="MUCOSA ASSOCIATED LYMPHOID TISSUE LYMPHOMA TRANSLOCATION PROTEIN 1/PARACASPASE"/>
    <property type="match status" value="1"/>
</dbReference>
<organism evidence="3 4">
    <name type="scientific">Ruegeria aquimaris</name>
    <dbReference type="NCBI Taxonomy" id="2984333"/>
    <lineage>
        <taxon>Bacteria</taxon>
        <taxon>Pseudomonadati</taxon>
        <taxon>Pseudomonadota</taxon>
        <taxon>Alphaproteobacteria</taxon>
        <taxon>Rhodobacterales</taxon>
        <taxon>Roseobacteraceae</taxon>
        <taxon>Ruegeria</taxon>
    </lineage>
</organism>
<gene>
    <name evidence="3" type="ORF">OE747_24090</name>
</gene>
<reference evidence="3 4" key="1">
    <citation type="submission" date="2022-10" db="EMBL/GenBank/DDBJ databases">
        <title>Ruegeria sp. nov., isolated from ocean surface sediments.</title>
        <authorList>
            <person name="He W."/>
            <person name="Xue H.-P."/>
            <person name="Zhang D.-F."/>
        </authorList>
    </citation>
    <scope>NUCLEOTIDE SEQUENCE [LARGE SCALE GENOMIC DNA]</scope>
    <source>
        <strain evidence="3 4">XHP0148</strain>
    </source>
</reference>
<dbReference type="InterPro" id="IPR011600">
    <property type="entry name" value="Pept_C14_caspase"/>
</dbReference>
<dbReference type="PANTHER" id="PTHR22576:SF37">
    <property type="entry name" value="MUCOSA-ASSOCIATED LYMPHOID TISSUE LYMPHOMA TRANSLOCATION PROTEIN 1"/>
    <property type="match status" value="1"/>
</dbReference>
<dbReference type="Gene3D" id="1.25.40.10">
    <property type="entry name" value="Tetratricopeptide repeat domain"/>
    <property type="match status" value="1"/>
</dbReference>
<dbReference type="InterPro" id="IPR011990">
    <property type="entry name" value="TPR-like_helical_dom_sf"/>
</dbReference>
<dbReference type="Gene3D" id="3.40.50.1460">
    <property type="match status" value="1"/>
</dbReference>
<dbReference type="InterPro" id="IPR029030">
    <property type="entry name" value="Caspase-like_dom_sf"/>
</dbReference>
<feature type="compositionally biased region" description="Pro residues" evidence="1">
    <location>
        <begin position="245"/>
        <end position="255"/>
    </location>
</feature>
<proteinExistence type="predicted"/>
<evidence type="ECO:0000313" key="4">
    <source>
        <dbReference type="Proteomes" id="UP001320899"/>
    </source>
</evidence>
<keyword evidence="4" id="KW-1185">Reference proteome</keyword>
<sequence length="370" mass="40079">MDLLAVEARSILLQMASAHNRANIVILDACRNNPFEGLPDLKDNGLAEMKAPPGTFIALATAPGGVALDGLGANSPFTMALAEHMGQPGLAIEQVFKNMRKDVMAATRGQQTPWDTSSLLTDFTFVAEKVLSAEDRAALQLWNTVQQLRDPVQIMLFVRAYPESKYVPDAYSLLEQVMAEEIAAVAKPSAQTSASDEERALFEAVKGEGTADAFQTYLDAFPKGVFLEEARERLAALKPSGPLTDPSPEPAPTPVPVAEAAPDKDEIKLPDEAVVITMTSPLIAGNDVVRDQTISQLINGSPKFPPIEGLPDELWKEQKCSNCHQWTKEALCQQAQVYADAEVSRSINKQHPYGGGLKVNLRQWAKGGCQ</sequence>
<dbReference type="InterPro" id="IPR052039">
    <property type="entry name" value="Caspase-related_regulators"/>
</dbReference>
<dbReference type="SUPFAM" id="SSF52129">
    <property type="entry name" value="Caspase-like"/>
    <property type="match status" value="1"/>
</dbReference>
<evidence type="ECO:0000256" key="1">
    <source>
        <dbReference type="SAM" id="MobiDB-lite"/>
    </source>
</evidence>
<evidence type="ECO:0000259" key="2">
    <source>
        <dbReference type="Pfam" id="PF00656"/>
    </source>
</evidence>
<dbReference type="Proteomes" id="UP001320899">
    <property type="component" value="Unassembled WGS sequence"/>
</dbReference>